<dbReference type="GO" id="GO:0004112">
    <property type="term" value="F:cyclic-nucleotide phosphodiesterase activity"/>
    <property type="evidence" value="ECO:0007669"/>
    <property type="project" value="InterPro"/>
</dbReference>
<dbReference type="Gene3D" id="3.60.21.10">
    <property type="match status" value="1"/>
</dbReference>
<dbReference type="Pfam" id="PF00149">
    <property type="entry name" value="Metallophos"/>
    <property type="match status" value="1"/>
</dbReference>
<keyword evidence="1" id="KW-0479">Metal-binding</keyword>
<feature type="domain" description="Calcineurin-like phosphoesterase" evidence="5">
    <location>
        <begin position="1"/>
        <end position="196"/>
    </location>
</feature>
<dbReference type="InterPro" id="IPR026575">
    <property type="entry name" value="GpdQ/CpdA-like"/>
</dbReference>
<keyword evidence="3" id="KW-0408">Iron</keyword>
<keyword evidence="2" id="KW-0378">Hydrolase</keyword>
<evidence type="ECO:0000256" key="4">
    <source>
        <dbReference type="ARBA" id="ARBA00025742"/>
    </source>
</evidence>
<evidence type="ECO:0000259" key="5">
    <source>
        <dbReference type="Pfam" id="PF00149"/>
    </source>
</evidence>
<dbReference type="InterPro" id="IPR029052">
    <property type="entry name" value="Metallo-depent_PP-like"/>
</dbReference>
<gene>
    <name evidence="6" type="ORF">METZ01_LOCUS441814</name>
</gene>
<evidence type="ECO:0000256" key="3">
    <source>
        <dbReference type="ARBA" id="ARBA00023004"/>
    </source>
</evidence>
<feature type="non-terminal residue" evidence="6">
    <location>
        <position position="219"/>
    </location>
</feature>
<name>A0A382Z0U9_9ZZZZ</name>
<dbReference type="SUPFAM" id="SSF56300">
    <property type="entry name" value="Metallo-dependent phosphatases"/>
    <property type="match status" value="1"/>
</dbReference>
<dbReference type="PANTHER" id="PTHR42988">
    <property type="entry name" value="PHOSPHOHYDROLASE"/>
    <property type="match status" value="1"/>
</dbReference>
<comment type="similarity">
    <text evidence="4">Belongs to the cyclic nucleotide phosphodiesterase class-III family.</text>
</comment>
<organism evidence="6">
    <name type="scientific">marine metagenome</name>
    <dbReference type="NCBI Taxonomy" id="408172"/>
    <lineage>
        <taxon>unclassified sequences</taxon>
        <taxon>metagenomes</taxon>
        <taxon>ecological metagenomes</taxon>
    </lineage>
</organism>
<dbReference type="CDD" id="cd07402">
    <property type="entry name" value="MPP_GpdQ"/>
    <property type="match status" value="1"/>
</dbReference>
<reference evidence="6" key="1">
    <citation type="submission" date="2018-05" db="EMBL/GenBank/DDBJ databases">
        <authorList>
            <person name="Lanie J.A."/>
            <person name="Ng W.-L."/>
            <person name="Kazmierczak K.M."/>
            <person name="Andrzejewski T.M."/>
            <person name="Davidsen T.M."/>
            <person name="Wayne K.J."/>
            <person name="Tettelin H."/>
            <person name="Glass J.I."/>
            <person name="Rusch D."/>
            <person name="Podicherti R."/>
            <person name="Tsui H.-C.T."/>
            <person name="Winkler M.E."/>
        </authorList>
    </citation>
    <scope>NUCLEOTIDE SEQUENCE</scope>
</reference>
<accession>A0A382Z0U9</accession>
<dbReference type="InterPro" id="IPR004843">
    <property type="entry name" value="Calcineurin-like_PHP"/>
</dbReference>
<dbReference type="AlphaFoldDB" id="A0A382Z0U9"/>
<evidence type="ECO:0000313" key="6">
    <source>
        <dbReference type="EMBL" id="SVD88960.1"/>
    </source>
</evidence>
<dbReference type="InterPro" id="IPR050884">
    <property type="entry name" value="CNP_phosphodiesterase-III"/>
</dbReference>
<evidence type="ECO:0000256" key="2">
    <source>
        <dbReference type="ARBA" id="ARBA00022801"/>
    </source>
</evidence>
<dbReference type="EMBL" id="UINC01179990">
    <property type="protein sequence ID" value="SVD88960.1"/>
    <property type="molecule type" value="Genomic_DNA"/>
</dbReference>
<proteinExistence type="inferred from homology"/>
<sequence length="219" mass="24578">MKFIQITDTHLVPKGETLHGLKPYDRLKACVEDINRCHNDAELCVITGDLAHDAVPDAYIDLRACLSELPMPVYLLAGNHDSRSQLLAAFPDISVDAHGFVQFWLDCSAGRFLMLDTVEEGKGWGSYCEKRLVWLQDALAEARDRKVYLFMHHPPFDVGIPSVDRLGLGSDGLQMGEVLANHNNIRHLFFGHVHRPIAGSWRGIPYTTLRGTNHQVPLE</sequence>
<evidence type="ECO:0000256" key="1">
    <source>
        <dbReference type="ARBA" id="ARBA00022723"/>
    </source>
</evidence>
<protein>
    <recommendedName>
        <fullName evidence="5">Calcineurin-like phosphoesterase domain-containing protein</fullName>
    </recommendedName>
</protein>
<dbReference type="PANTHER" id="PTHR42988:SF2">
    <property type="entry name" value="CYCLIC NUCLEOTIDE PHOSPHODIESTERASE CBUA0032-RELATED"/>
    <property type="match status" value="1"/>
</dbReference>
<dbReference type="GO" id="GO:0046872">
    <property type="term" value="F:metal ion binding"/>
    <property type="evidence" value="ECO:0007669"/>
    <property type="project" value="UniProtKB-KW"/>
</dbReference>